<proteinExistence type="predicted"/>
<evidence type="ECO:0000313" key="3">
    <source>
        <dbReference type="EMBL" id="KIK54157.1"/>
    </source>
</evidence>
<evidence type="ECO:0000313" key="4">
    <source>
        <dbReference type="Proteomes" id="UP000053593"/>
    </source>
</evidence>
<evidence type="ECO:0000256" key="2">
    <source>
        <dbReference type="SAM" id="Phobius"/>
    </source>
</evidence>
<reference evidence="3 4" key="1">
    <citation type="submission" date="2014-04" db="EMBL/GenBank/DDBJ databases">
        <title>Evolutionary Origins and Diversification of the Mycorrhizal Mutualists.</title>
        <authorList>
            <consortium name="DOE Joint Genome Institute"/>
            <consortium name="Mycorrhizal Genomics Consortium"/>
            <person name="Kohler A."/>
            <person name="Kuo A."/>
            <person name="Nagy L.G."/>
            <person name="Floudas D."/>
            <person name="Copeland A."/>
            <person name="Barry K.W."/>
            <person name="Cichocki N."/>
            <person name="Veneault-Fourrey C."/>
            <person name="LaButti K."/>
            <person name="Lindquist E.A."/>
            <person name="Lipzen A."/>
            <person name="Lundell T."/>
            <person name="Morin E."/>
            <person name="Murat C."/>
            <person name="Riley R."/>
            <person name="Ohm R."/>
            <person name="Sun H."/>
            <person name="Tunlid A."/>
            <person name="Henrissat B."/>
            <person name="Grigoriev I.V."/>
            <person name="Hibbett D.S."/>
            <person name="Martin F."/>
        </authorList>
    </citation>
    <scope>NUCLEOTIDE SEQUENCE [LARGE SCALE GENOMIC DNA]</scope>
    <source>
        <strain evidence="3 4">FD-317 M1</strain>
    </source>
</reference>
<feature type="transmembrane region" description="Helical" evidence="2">
    <location>
        <begin position="228"/>
        <end position="250"/>
    </location>
</feature>
<dbReference type="HOGENOM" id="CLU_050081_0_0_1"/>
<name>A0A0D0C896_9AGAR</name>
<feature type="compositionally biased region" description="Low complexity" evidence="1">
    <location>
        <begin position="404"/>
        <end position="428"/>
    </location>
</feature>
<gene>
    <name evidence="3" type="ORF">GYMLUDRAFT_917613</name>
</gene>
<keyword evidence="2" id="KW-1133">Transmembrane helix</keyword>
<feature type="transmembrane region" description="Helical" evidence="2">
    <location>
        <begin position="141"/>
        <end position="164"/>
    </location>
</feature>
<dbReference type="AlphaFoldDB" id="A0A0D0C896"/>
<feature type="transmembrane region" description="Helical" evidence="2">
    <location>
        <begin position="20"/>
        <end position="39"/>
    </location>
</feature>
<keyword evidence="2" id="KW-0472">Membrane</keyword>
<feature type="transmembrane region" description="Helical" evidence="2">
    <location>
        <begin position="185"/>
        <end position="208"/>
    </location>
</feature>
<dbReference type="EMBL" id="KN834819">
    <property type="protein sequence ID" value="KIK54157.1"/>
    <property type="molecule type" value="Genomic_DNA"/>
</dbReference>
<accession>A0A0D0C896</accession>
<feature type="region of interest" description="Disordered" evidence="1">
    <location>
        <begin position="398"/>
        <end position="447"/>
    </location>
</feature>
<organism evidence="3 4">
    <name type="scientific">Collybiopsis luxurians FD-317 M1</name>
    <dbReference type="NCBI Taxonomy" id="944289"/>
    <lineage>
        <taxon>Eukaryota</taxon>
        <taxon>Fungi</taxon>
        <taxon>Dikarya</taxon>
        <taxon>Basidiomycota</taxon>
        <taxon>Agaricomycotina</taxon>
        <taxon>Agaricomycetes</taxon>
        <taxon>Agaricomycetidae</taxon>
        <taxon>Agaricales</taxon>
        <taxon>Marasmiineae</taxon>
        <taxon>Omphalotaceae</taxon>
        <taxon>Collybiopsis</taxon>
        <taxon>Collybiopsis luxurians</taxon>
    </lineage>
</organism>
<keyword evidence="4" id="KW-1185">Reference proteome</keyword>
<sequence>MADEVSEAFQGVRPLVDSLIFQFLFYGASLILGAVYISLQLQQRRSQSQKKFQHPFYPTSLAALYILATAGIIVSVYDVENIIQEFMFVLAVEQNPIHRLELTVKYRTAIGSLFTTANWVADAILIYRCYHVWNGRLWVPVIPGVLSIIYTGIAFASVATIKIGSPEQITTNHSHEVEVGDRLDYIFLGINAFNNVLLTALIAGRIWWLSRVHSRLLKAEGSDKRLNAIVSIFVESGTLYPVALIICLIIQAKGSTATMDPILLQIVGIAPTLIMVRTSLGLGVDGRSPHQDTGVELGNAFSSTRVISDVKDTIHSSASSPYQPTFTLPSDYLSTPLQSPRSVHSGGGSIYSSNIGHGNFQTMSLTNTGTEGTKPSYDKHTEMADGTGFRPEKMFAELRPPPSLQSTPTQTLFYSGNGTSSEPSSSRSAHFKDSDRLQPLRYSTNQA</sequence>
<protein>
    <submittedName>
        <fullName evidence="3">Uncharacterized protein</fullName>
    </submittedName>
</protein>
<feature type="transmembrane region" description="Helical" evidence="2">
    <location>
        <begin position="60"/>
        <end position="77"/>
    </location>
</feature>
<feature type="transmembrane region" description="Helical" evidence="2">
    <location>
        <begin position="262"/>
        <end position="284"/>
    </location>
</feature>
<evidence type="ECO:0000256" key="1">
    <source>
        <dbReference type="SAM" id="MobiDB-lite"/>
    </source>
</evidence>
<dbReference type="Proteomes" id="UP000053593">
    <property type="component" value="Unassembled WGS sequence"/>
</dbReference>
<keyword evidence="2" id="KW-0812">Transmembrane</keyword>
<dbReference type="OrthoDB" id="3226582at2759"/>